<evidence type="ECO:0000313" key="7">
    <source>
        <dbReference type="EMBL" id="WZJ20429.1"/>
    </source>
</evidence>
<comment type="subcellular location">
    <subcellularLocation>
        <location evidence="1">Periplasm</location>
    </subcellularLocation>
</comment>
<dbReference type="PANTHER" id="PTHR38102">
    <property type="entry name" value="PERIPLASMIC CHAPERONE SPY"/>
    <property type="match status" value="1"/>
</dbReference>
<dbReference type="PIRSF" id="PIRSF034445">
    <property type="entry name" value="CpxP_Spy"/>
    <property type="match status" value="1"/>
</dbReference>
<keyword evidence="3 6" id="KW-0732">Signal</keyword>
<name>A0ABZ2XFY1_9RHOO</name>
<dbReference type="InterPro" id="IPR052211">
    <property type="entry name" value="Cpx_auxiliary_protein"/>
</dbReference>
<organism evidence="7 8">
    <name type="scientific">Azonexus hydrophilus</name>
    <dbReference type="NCBI Taxonomy" id="418702"/>
    <lineage>
        <taxon>Bacteria</taxon>
        <taxon>Pseudomonadati</taxon>
        <taxon>Pseudomonadota</taxon>
        <taxon>Betaproteobacteria</taxon>
        <taxon>Rhodocyclales</taxon>
        <taxon>Azonexaceae</taxon>
        <taxon>Azonexus</taxon>
    </lineage>
</organism>
<proteinExistence type="inferred from homology"/>
<evidence type="ECO:0000256" key="2">
    <source>
        <dbReference type="ARBA" id="ARBA00008441"/>
    </source>
</evidence>
<gene>
    <name evidence="7" type="ORF">AADV58_10735</name>
</gene>
<evidence type="ECO:0000313" key="8">
    <source>
        <dbReference type="Proteomes" id="UP001479520"/>
    </source>
</evidence>
<dbReference type="Proteomes" id="UP001479520">
    <property type="component" value="Chromosome"/>
</dbReference>
<keyword evidence="8" id="KW-1185">Reference proteome</keyword>
<dbReference type="InterPro" id="IPR012899">
    <property type="entry name" value="LTXXQ"/>
</dbReference>
<evidence type="ECO:0000256" key="4">
    <source>
        <dbReference type="ARBA" id="ARBA00022764"/>
    </source>
</evidence>
<dbReference type="Pfam" id="PF13801">
    <property type="entry name" value="Metal_resist"/>
    <property type="match status" value="1"/>
</dbReference>
<reference evidence="7 8" key="1">
    <citation type="submission" date="2024-04" db="EMBL/GenBank/DDBJ databases">
        <title>Dissimilatory iodate-reducing microorganisms contribute to the enrichment of iodine in groundwater.</title>
        <authorList>
            <person name="Jiang Z."/>
        </authorList>
    </citation>
    <scope>NUCLEOTIDE SEQUENCE [LARGE SCALE GENOMIC DNA]</scope>
    <source>
        <strain evidence="7 8">NCP973</strain>
    </source>
</reference>
<dbReference type="CDD" id="cd09916">
    <property type="entry name" value="CpxP_like"/>
    <property type="match status" value="1"/>
</dbReference>
<sequence length="166" mass="18495">MKHFIQPKRLLVVAGIALAVPLAAMAYPGGKAGGCDGKDGMRQTSMHGGHGMMGDKMAMRGLHRLDLSEAQQDKIFDIMHAQAPAMRDQMKSLRKSEKELQALKATPDYSEAKARQLVDQIAKQRADMEMSRLQAERKVMDILTPEQRKQLAETKPAKRDERGPRS</sequence>
<accession>A0ABZ2XFY1</accession>
<feature type="signal peptide" evidence="6">
    <location>
        <begin position="1"/>
        <end position="26"/>
    </location>
</feature>
<dbReference type="PANTHER" id="PTHR38102:SF1">
    <property type="entry name" value="PERIPLASMIC CHAPERONE SPY"/>
    <property type="match status" value="1"/>
</dbReference>
<evidence type="ECO:0000256" key="3">
    <source>
        <dbReference type="ARBA" id="ARBA00022729"/>
    </source>
</evidence>
<evidence type="ECO:0000256" key="5">
    <source>
        <dbReference type="SAM" id="MobiDB-lite"/>
    </source>
</evidence>
<dbReference type="InterPro" id="IPR025961">
    <property type="entry name" value="Metal_resist"/>
</dbReference>
<keyword evidence="4" id="KW-0574">Periplasm</keyword>
<comment type="similarity">
    <text evidence="2">Belongs to the CpxP/Spy family.</text>
</comment>
<dbReference type="Gene3D" id="1.20.120.1490">
    <property type="match status" value="1"/>
</dbReference>
<evidence type="ECO:0000256" key="1">
    <source>
        <dbReference type="ARBA" id="ARBA00004418"/>
    </source>
</evidence>
<feature type="chain" id="PRO_5047000207" evidence="6">
    <location>
        <begin position="27"/>
        <end position="166"/>
    </location>
</feature>
<dbReference type="EMBL" id="CP151406">
    <property type="protein sequence ID" value="WZJ20429.1"/>
    <property type="molecule type" value="Genomic_DNA"/>
</dbReference>
<dbReference type="RefSeq" id="WP_051295459.1">
    <property type="nucleotide sequence ID" value="NZ_CALFBA010000114.1"/>
</dbReference>
<evidence type="ECO:0000256" key="6">
    <source>
        <dbReference type="SAM" id="SignalP"/>
    </source>
</evidence>
<protein>
    <submittedName>
        <fullName evidence="7">Spy/CpxP family protein refolding chaperone</fullName>
    </submittedName>
</protein>
<feature type="region of interest" description="Disordered" evidence="5">
    <location>
        <begin position="141"/>
        <end position="166"/>
    </location>
</feature>